<evidence type="ECO:0000256" key="3">
    <source>
        <dbReference type="ARBA" id="ARBA00022989"/>
    </source>
</evidence>
<dbReference type="Proteomes" id="UP000606008">
    <property type="component" value="Unassembled WGS sequence"/>
</dbReference>
<feature type="transmembrane region" description="Helical" evidence="5">
    <location>
        <begin position="318"/>
        <end position="338"/>
    </location>
</feature>
<evidence type="ECO:0000256" key="1">
    <source>
        <dbReference type="ARBA" id="ARBA00004141"/>
    </source>
</evidence>
<dbReference type="PANTHER" id="PTHR43424:SF1">
    <property type="entry name" value="LOCUS PUTATIVE PROTEIN 1-RELATED"/>
    <property type="match status" value="1"/>
</dbReference>
<keyword evidence="3 5" id="KW-1133">Transmembrane helix</keyword>
<feature type="transmembrane region" description="Helical" evidence="5">
    <location>
        <begin position="387"/>
        <end position="409"/>
    </location>
</feature>
<dbReference type="InterPro" id="IPR002797">
    <property type="entry name" value="Polysacc_synth"/>
</dbReference>
<protein>
    <submittedName>
        <fullName evidence="6">Flippase</fullName>
    </submittedName>
</protein>
<feature type="transmembrane region" description="Helical" evidence="5">
    <location>
        <begin position="118"/>
        <end position="136"/>
    </location>
</feature>
<evidence type="ECO:0000256" key="2">
    <source>
        <dbReference type="ARBA" id="ARBA00022692"/>
    </source>
</evidence>
<feature type="transmembrane region" description="Helical" evidence="5">
    <location>
        <begin position="284"/>
        <end position="306"/>
    </location>
</feature>
<gene>
    <name evidence="6" type="ORF">F7231_10020</name>
</gene>
<feature type="transmembrane region" description="Helical" evidence="5">
    <location>
        <begin position="415"/>
        <end position="435"/>
    </location>
</feature>
<keyword evidence="2 5" id="KW-0812">Transmembrane</keyword>
<keyword evidence="4 5" id="KW-0472">Membrane</keyword>
<dbReference type="CDD" id="cd13128">
    <property type="entry name" value="MATE_Wzx_like"/>
    <property type="match status" value="1"/>
</dbReference>
<feature type="transmembrane region" description="Helical" evidence="5">
    <location>
        <begin position="197"/>
        <end position="220"/>
    </location>
</feature>
<feature type="transmembrane region" description="Helical" evidence="5">
    <location>
        <begin position="74"/>
        <end position="97"/>
    </location>
</feature>
<evidence type="ECO:0000256" key="5">
    <source>
        <dbReference type="SAM" id="Phobius"/>
    </source>
</evidence>
<evidence type="ECO:0000256" key="4">
    <source>
        <dbReference type="ARBA" id="ARBA00023136"/>
    </source>
</evidence>
<feature type="transmembrane region" description="Helical" evidence="5">
    <location>
        <begin position="245"/>
        <end position="272"/>
    </location>
</feature>
<accession>A0ABX0QGZ2</accession>
<keyword evidence="7" id="KW-1185">Reference proteome</keyword>
<dbReference type="EMBL" id="WAEL01000003">
    <property type="protein sequence ID" value="NID10506.1"/>
    <property type="molecule type" value="Genomic_DNA"/>
</dbReference>
<dbReference type="PANTHER" id="PTHR43424">
    <property type="entry name" value="LOCUS PUTATIVE PROTEIN 1-RELATED"/>
    <property type="match status" value="1"/>
</dbReference>
<dbReference type="InterPro" id="IPR052556">
    <property type="entry name" value="PolySynth_Transporter"/>
</dbReference>
<evidence type="ECO:0000313" key="7">
    <source>
        <dbReference type="Proteomes" id="UP000606008"/>
    </source>
</evidence>
<sequence>MPGKETTETTVLVDNEPLPAPTSGFSKSILKRFVVNVASLFSVQVANFLLPLLTVPYVVRIIGPERLGLLNFSLAYVTYFSLIINYGFDLAAVRAIAANRYDKEATSRVYSEVMAGKVLLWCLSTIIFAGVTFGAPTFREHWLLHLCTYVTCISTVLSPFWVYQAMEDLGRVAMFNLLVKLLFTGAIFLVIHQPDDYVWQNLVLSISQVLINAIALGVAAKRFGIRFYWPSVVHLVARFKADATLFFSNVMITLYASSTVFFLGILSTAYAVGLYSAGTRLEGVALSFVTMALNQALFPIIANAFGQGRKSGLQMVRSVFWPLLGGLSVVSAGLWIIAPWFIPFFFGADFVGAVSVLRVVALLPLVIGMSNLLGIHTMLNLRMDRPFFVITAIGSVLGLGLNIVLIRQYGHLGAAWAWVGTEVYVLLAMGGYLLVKSKEWTPEPAAELENY</sequence>
<reference evidence="7" key="1">
    <citation type="submission" date="2019-09" db="EMBL/GenBank/DDBJ databases">
        <authorList>
            <person name="Jung D.-H."/>
        </authorList>
    </citation>
    <scope>NUCLEOTIDE SEQUENCE [LARGE SCALE GENOMIC DNA]</scope>
    <source>
        <strain evidence="7">JA-25</strain>
    </source>
</reference>
<feature type="transmembrane region" description="Helical" evidence="5">
    <location>
        <begin position="142"/>
        <end position="162"/>
    </location>
</feature>
<name>A0ABX0QGZ2_9BACT</name>
<comment type="caution">
    <text evidence="6">The sequence shown here is derived from an EMBL/GenBank/DDBJ whole genome shotgun (WGS) entry which is preliminary data.</text>
</comment>
<proteinExistence type="predicted"/>
<evidence type="ECO:0000313" key="6">
    <source>
        <dbReference type="EMBL" id="NID10506.1"/>
    </source>
</evidence>
<feature type="transmembrane region" description="Helical" evidence="5">
    <location>
        <begin position="174"/>
        <end position="191"/>
    </location>
</feature>
<dbReference type="Pfam" id="PF01943">
    <property type="entry name" value="Polysacc_synt"/>
    <property type="match status" value="1"/>
</dbReference>
<feature type="transmembrane region" description="Helical" evidence="5">
    <location>
        <begin position="33"/>
        <end position="54"/>
    </location>
</feature>
<organism evidence="6 7">
    <name type="scientific">Fibrivirga algicola</name>
    <dbReference type="NCBI Taxonomy" id="2950420"/>
    <lineage>
        <taxon>Bacteria</taxon>
        <taxon>Pseudomonadati</taxon>
        <taxon>Bacteroidota</taxon>
        <taxon>Cytophagia</taxon>
        <taxon>Cytophagales</taxon>
        <taxon>Spirosomataceae</taxon>
        <taxon>Fibrivirga</taxon>
    </lineage>
</organism>
<feature type="transmembrane region" description="Helical" evidence="5">
    <location>
        <begin position="350"/>
        <end position="375"/>
    </location>
</feature>
<dbReference type="RefSeq" id="WP_166691790.1">
    <property type="nucleotide sequence ID" value="NZ_WAEL01000003.1"/>
</dbReference>
<reference evidence="7" key="2">
    <citation type="submission" date="2023-07" db="EMBL/GenBank/DDBJ databases">
        <authorList>
            <person name="Jung D.-H."/>
        </authorList>
    </citation>
    <scope>NUCLEOTIDE SEQUENCE [LARGE SCALE GENOMIC DNA]</scope>
    <source>
        <strain evidence="7">JA-25</strain>
    </source>
</reference>
<comment type="subcellular location">
    <subcellularLocation>
        <location evidence="1">Membrane</location>
        <topology evidence="1">Multi-pass membrane protein</topology>
    </subcellularLocation>
</comment>